<keyword evidence="2" id="KW-1185">Reference proteome</keyword>
<proteinExistence type="predicted"/>
<gene>
    <name evidence="1" type="ORF">GCM10010361_33420</name>
</gene>
<sequence>MGSRRDPCFSRLACALPSPRPSRRWDRLIGSLVMTFAAYPLRVADAVLNLARRPEGFDPLELLYDLTASAVDLLPIRSAGVTMLDDTGHVAYLTASDEMCRALEEDQLDLDQGPCLDSARTQQPLPPCGLCHGVGS</sequence>
<evidence type="ECO:0000313" key="2">
    <source>
        <dbReference type="Proteomes" id="UP001500909"/>
    </source>
</evidence>
<accession>A0ABN1A3L4</accession>
<organism evidence="1 2">
    <name type="scientific">Streptomyces olivaceiscleroticus</name>
    <dbReference type="NCBI Taxonomy" id="68245"/>
    <lineage>
        <taxon>Bacteria</taxon>
        <taxon>Bacillati</taxon>
        <taxon>Actinomycetota</taxon>
        <taxon>Actinomycetes</taxon>
        <taxon>Kitasatosporales</taxon>
        <taxon>Streptomycetaceae</taxon>
        <taxon>Streptomyces</taxon>
    </lineage>
</organism>
<comment type="caution">
    <text evidence="1">The sequence shown here is derived from an EMBL/GenBank/DDBJ whole genome shotgun (WGS) entry which is preliminary data.</text>
</comment>
<reference evidence="1 2" key="1">
    <citation type="journal article" date="2019" name="Int. J. Syst. Evol. Microbiol.">
        <title>The Global Catalogue of Microorganisms (GCM) 10K type strain sequencing project: providing services to taxonomists for standard genome sequencing and annotation.</title>
        <authorList>
            <consortium name="The Broad Institute Genomics Platform"/>
            <consortium name="The Broad Institute Genome Sequencing Center for Infectious Disease"/>
            <person name="Wu L."/>
            <person name="Ma J."/>
        </authorList>
    </citation>
    <scope>NUCLEOTIDE SEQUENCE [LARGE SCALE GENOMIC DNA]</scope>
    <source>
        <strain evidence="1 2">JCM 4805</strain>
    </source>
</reference>
<dbReference type="EMBL" id="BAAABY010000023">
    <property type="protein sequence ID" value="GAA0466586.1"/>
    <property type="molecule type" value="Genomic_DNA"/>
</dbReference>
<name>A0ABN1A3L4_9ACTN</name>
<protein>
    <submittedName>
        <fullName evidence="1">Uncharacterized protein</fullName>
    </submittedName>
</protein>
<dbReference type="SUPFAM" id="SSF55781">
    <property type="entry name" value="GAF domain-like"/>
    <property type="match status" value="1"/>
</dbReference>
<dbReference type="Proteomes" id="UP001500909">
    <property type="component" value="Unassembled WGS sequence"/>
</dbReference>
<evidence type="ECO:0000313" key="1">
    <source>
        <dbReference type="EMBL" id="GAA0466586.1"/>
    </source>
</evidence>